<proteinExistence type="predicted"/>
<protein>
    <recommendedName>
        <fullName evidence="3">TAP-like protein</fullName>
    </recommendedName>
</protein>
<dbReference type="RefSeq" id="WP_133754439.1">
    <property type="nucleotide sequence ID" value="NZ_SOAW01000001.1"/>
</dbReference>
<organism evidence="1 2">
    <name type="scientific">Naumannella halotolerans</name>
    <dbReference type="NCBI Taxonomy" id="993414"/>
    <lineage>
        <taxon>Bacteria</taxon>
        <taxon>Bacillati</taxon>
        <taxon>Actinomycetota</taxon>
        <taxon>Actinomycetes</taxon>
        <taxon>Propionibacteriales</taxon>
        <taxon>Propionibacteriaceae</taxon>
        <taxon>Naumannella</taxon>
    </lineage>
</organism>
<gene>
    <name evidence="1" type="ORF">CLV29_1655</name>
</gene>
<dbReference type="AlphaFoldDB" id="A0A4R7J923"/>
<name>A0A4R7J923_9ACTN</name>
<dbReference type="EMBL" id="SOAW01000001">
    <property type="protein sequence ID" value="TDT34012.1"/>
    <property type="molecule type" value="Genomic_DNA"/>
</dbReference>
<evidence type="ECO:0000313" key="1">
    <source>
        <dbReference type="EMBL" id="TDT34012.1"/>
    </source>
</evidence>
<dbReference type="InterPro" id="IPR029058">
    <property type="entry name" value="AB_hydrolase_fold"/>
</dbReference>
<reference evidence="1 2" key="1">
    <citation type="submission" date="2019-03" db="EMBL/GenBank/DDBJ databases">
        <title>Genomic Encyclopedia of Archaeal and Bacterial Type Strains, Phase II (KMG-II): from individual species to whole genera.</title>
        <authorList>
            <person name="Goeker M."/>
        </authorList>
    </citation>
    <scope>NUCLEOTIDE SEQUENCE [LARGE SCALE GENOMIC DNA]</scope>
    <source>
        <strain evidence="1 2">DSM 24323</strain>
    </source>
</reference>
<dbReference type="OrthoDB" id="27092at2"/>
<comment type="caution">
    <text evidence="1">The sequence shown here is derived from an EMBL/GenBank/DDBJ whole genome shotgun (WGS) entry which is preliminary data.</text>
</comment>
<keyword evidence="2" id="KW-1185">Reference proteome</keyword>
<sequence length="149" mass="15776">MLRADAQAVAFARTYASLARAGRIDDLAHLLFLTSIAPAVLATMDADQARTAIADLADHHRVEGLRRSGQMDLVRSIDITAIASRVAVPSLVVVAEQDRIVLPSSTRDLGAAIPGAEVVEVTGAAHIFGPADTAAWAEMIDAFLGRHRL</sequence>
<evidence type="ECO:0000313" key="2">
    <source>
        <dbReference type="Proteomes" id="UP000295371"/>
    </source>
</evidence>
<dbReference type="Proteomes" id="UP000295371">
    <property type="component" value="Unassembled WGS sequence"/>
</dbReference>
<evidence type="ECO:0008006" key="3">
    <source>
        <dbReference type="Google" id="ProtNLM"/>
    </source>
</evidence>
<dbReference type="Gene3D" id="3.40.50.1820">
    <property type="entry name" value="alpha/beta hydrolase"/>
    <property type="match status" value="1"/>
</dbReference>
<accession>A0A4R7J923</accession>
<dbReference type="SUPFAM" id="SSF53474">
    <property type="entry name" value="alpha/beta-Hydrolases"/>
    <property type="match status" value="1"/>
</dbReference>